<dbReference type="InterPro" id="IPR005162">
    <property type="entry name" value="Retrotrans_gag_dom"/>
</dbReference>
<gene>
    <name evidence="2" type="ORF">KSP39_PZI010804</name>
</gene>
<evidence type="ECO:0000313" key="2">
    <source>
        <dbReference type="EMBL" id="KAK8940814.1"/>
    </source>
</evidence>
<dbReference type="Pfam" id="PF03732">
    <property type="entry name" value="Retrotrans_gag"/>
    <property type="match status" value="1"/>
</dbReference>
<evidence type="ECO:0000259" key="1">
    <source>
        <dbReference type="Pfam" id="PF03732"/>
    </source>
</evidence>
<protein>
    <recommendedName>
        <fullName evidence="1">Retrotransposon gag domain-containing protein</fullName>
    </recommendedName>
</protein>
<keyword evidence="3" id="KW-1185">Reference proteome</keyword>
<organism evidence="2 3">
    <name type="scientific">Platanthera zijinensis</name>
    <dbReference type="NCBI Taxonomy" id="2320716"/>
    <lineage>
        <taxon>Eukaryota</taxon>
        <taxon>Viridiplantae</taxon>
        <taxon>Streptophyta</taxon>
        <taxon>Embryophyta</taxon>
        <taxon>Tracheophyta</taxon>
        <taxon>Spermatophyta</taxon>
        <taxon>Magnoliopsida</taxon>
        <taxon>Liliopsida</taxon>
        <taxon>Asparagales</taxon>
        <taxon>Orchidaceae</taxon>
        <taxon>Orchidoideae</taxon>
        <taxon>Orchideae</taxon>
        <taxon>Orchidinae</taxon>
        <taxon>Platanthera</taxon>
    </lineage>
</organism>
<reference evidence="2 3" key="1">
    <citation type="journal article" date="2022" name="Nat. Plants">
        <title>Genomes of leafy and leafless Platanthera orchids illuminate the evolution of mycoheterotrophy.</title>
        <authorList>
            <person name="Li M.H."/>
            <person name="Liu K.W."/>
            <person name="Li Z."/>
            <person name="Lu H.C."/>
            <person name="Ye Q.L."/>
            <person name="Zhang D."/>
            <person name="Wang J.Y."/>
            <person name="Li Y.F."/>
            <person name="Zhong Z.M."/>
            <person name="Liu X."/>
            <person name="Yu X."/>
            <person name="Liu D.K."/>
            <person name="Tu X.D."/>
            <person name="Liu B."/>
            <person name="Hao Y."/>
            <person name="Liao X.Y."/>
            <person name="Jiang Y.T."/>
            <person name="Sun W.H."/>
            <person name="Chen J."/>
            <person name="Chen Y.Q."/>
            <person name="Ai Y."/>
            <person name="Zhai J.W."/>
            <person name="Wu S.S."/>
            <person name="Zhou Z."/>
            <person name="Hsiao Y.Y."/>
            <person name="Wu W.L."/>
            <person name="Chen Y.Y."/>
            <person name="Lin Y.F."/>
            <person name="Hsu J.L."/>
            <person name="Li C.Y."/>
            <person name="Wang Z.W."/>
            <person name="Zhao X."/>
            <person name="Zhong W.Y."/>
            <person name="Ma X.K."/>
            <person name="Ma L."/>
            <person name="Huang J."/>
            <person name="Chen G.Z."/>
            <person name="Huang M.Z."/>
            <person name="Huang L."/>
            <person name="Peng D.H."/>
            <person name="Luo Y.B."/>
            <person name="Zou S.Q."/>
            <person name="Chen S.P."/>
            <person name="Lan S."/>
            <person name="Tsai W.C."/>
            <person name="Van de Peer Y."/>
            <person name="Liu Z.J."/>
        </authorList>
    </citation>
    <scope>NUCLEOTIDE SEQUENCE [LARGE SCALE GENOMIC DNA]</scope>
    <source>
        <tissue evidence="2">Leaf</tissue>
    </source>
</reference>
<dbReference type="AlphaFoldDB" id="A0AAP0G6N3"/>
<proteinExistence type="predicted"/>
<name>A0AAP0G6N3_9ASPA</name>
<sequence>MEESQKATLATFMLEGEARLWWDEVELYHLAGRSLTQVSIEEFSRMFFAKYLPATQRIAMENEFQRLTQGEGSVDTYLYEFKRVAQPKGEKKTGASYAEKGKAVVESSTSQAQPRVFNLCQEEAIKQSDVVTDKDQEQFTKQLFYYLRAFAGGIPVNILLHPCRKTCYLLVPGDELRLSYSSDAAHPTWQSVGHVV</sequence>
<comment type="caution">
    <text evidence="2">The sequence shown here is derived from an EMBL/GenBank/DDBJ whole genome shotgun (WGS) entry which is preliminary data.</text>
</comment>
<dbReference type="EMBL" id="JBBWWQ010000008">
    <property type="protein sequence ID" value="KAK8940814.1"/>
    <property type="molecule type" value="Genomic_DNA"/>
</dbReference>
<dbReference type="Proteomes" id="UP001418222">
    <property type="component" value="Unassembled WGS sequence"/>
</dbReference>
<accession>A0AAP0G6N3</accession>
<feature type="domain" description="Retrotransposon gag" evidence="1">
    <location>
        <begin position="9"/>
        <end position="86"/>
    </location>
</feature>
<evidence type="ECO:0000313" key="3">
    <source>
        <dbReference type="Proteomes" id="UP001418222"/>
    </source>
</evidence>